<dbReference type="GO" id="GO:0005634">
    <property type="term" value="C:nucleus"/>
    <property type="evidence" value="ECO:0000318"/>
    <property type="project" value="GO_Central"/>
</dbReference>
<protein>
    <submittedName>
        <fullName evidence="4">Uncharacterized protein</fullName>
    </submittedName>
</protein>
<dbReference type="Pfam" id="PF04628">
    <property type="entry name" value="Sedlin_N"/>
    <property type="match status" value="1"/>
</dbReference>
<reference evidence="4" key="2">
    <citation type="submission" date="2022-06" db="UniProtKB">
        <authorList>
            <consortium name="EnsemblMetazoa"/>
        </authorList>
    </citation>
    <scope>IDENTIFICATION</scope>
    <source>
        <strain evidence="4">PS312</strain>
    </source>
</reference>
<dbReference type="InterPro" id="IPR006722">
    <property type="entry name" value="Sedlin"/>
</dbReference>
<dbReference type="Gene3D" id="3.30.450.70">
    <property type="match status" value="1"/>
</dbReference>
<proteinExistence type="inferred from homology"/>
<keyword evidence="3" id="KW-0931">ER-Golgi transport</keyword>
<accession>A0A454XNE7</accession>
<dbReference type="GO" id="GO:0030008">
    <property type="term" value="C:TRAPP complex"/>
    <property type="evidence" value="ECO:0000318"/>
    <property type="project" value="GO_Central"/>
</dbReference>
<evidence type="ECO:0000256" key="1">
    <source>
        <dbReference type="ARBA" id="ARBA00004556"/>
    </source>
</evidence>
<evidence type="ECO:0000313" key="4">
    <source>
        <dbReference type="EnsemblMetazoa" id="PPA43917.1"/>
    </source>
</evidence>
<comment type="similarity">
    <text evidence="2">Belongs to the TRAPP small subunits family. Sedlin subfamily.</text>
</comment>
<name>A0A454XNE7_PRIPA</name>
<keyword evidence="3" id="KW-0813">Transport</keyword>
<accession>A0A8R1V249</accession>
<dbReference type="SUPFAM" id="SSF64356">
    <property type="entry name" value="SNARE-like"/>
    <property type="match status" value="1"/>
</dbReference>
<dbReference type="PANTHER" id="PTHR12403">
    <property type="entry name" value="TRAFFICKING PROTEIN PARTICLE COMPLEX SUBUNIT 2"/>
    <property type="match status" value="1"/>
</dbReference>
<dbReference type="GO" id="GO:0005737">
    <property type="term" value="C:cytoplasm"/>
    <property type="evidence" value="ECO:0000318"/>
    <property type="project" value="GO_Central"/>
</dbReference>
<dbReference type="OrthoDB" id="10252102at2759"/>
<reference evidence="5" key="1">
    <citation type="journal article" date="2008" name="Nat. Genet.">
        <title>The Pristionchus pacificus genome provides a unique perspective on nematode lifestyle and parasitism.</title>
        <authorList>
            <person name="Dieterich C."/>
            <person name="Clifton S.W."/>
            <person name="Schuster L.N."/>
            <person name="Chinwalla A."/>
            <person name="Delehaunty K."/>
            <person name="Dinkelacker I."/>
            <person name="Fulton L."/>
            <person name="Fulton R."/>
            <person name="Godfrey J."/>
            <person name="Minx P."/>
            <person name="Mitreva M."/>
            <person name="Roeseler W."/>
            <person name="Tian H."/>
            <person name="Witte H."/>
            <person name="Yang S.P."/>
            <person name="Wilson R.K."/>
            <person name="Sommer R.J."/>
        </authorList>
    </citation>
    <scope>NUCLEOTIDE SEQUENCE [LARGE SCALE GENOMIC DNA]</scope>
    <source>
        <strain evidence="5">PS312</strain>
    </source>
</reference>
<dbReference type="EnsemblMetazoa" id="PPA43917.1">
    <property type="protein sequence ID" value="PPA43917.1"/>
    <property type="gene ID" value="WBGene00282286"/>
</dbReference>
<evidence type="ECO:0000256" key="3">
    <source>
        <dbReference type="ARBA" id="ARBA00022892"/>
    </source>
</evidence>
<organism evidence="4 5">
    <name type="scientific">Pristionchus pacificus</name>
    <name type="common">Parasitic nematode worm</name>
    <dbReference type="NCBI Taxonomy" id="54126"/>
    <lineage>
        <taxon>Eukaryota</taxon>
        <taxon>Metazoa</taxon>
        <taxon>Ecdysozoa</taxon>
        <taxon>Nematoda</taxon>
        <taxon>Chromadorea</taxon>
        <taxon>Rhabditida</taxon>
        <taxon>Rhabditina</taxon>
        <taxon>Diplogasteromorpha</taxon>
        <taxon>Diplogasteroidea</taxon>
        <taxon>Neodiplogasteridae</taxon>
        <taxon>Pristionchus</taxon>
    </lineage>
</organism>
<dbReference type="InterPro" id="IPR011012">
    <property type="entry name" value="Longin-like_dom_sf"/>
</dbReference>
<keyword evidence="5" id="KW-1185">Reference proteome</keyword>
<sequence>MRERPGATAGTLFSKVPAVPSLPAKGDETRRFGKEMYETYIKLSTNPFYTADSPIQSTSFDQKDTLYGRKYLV</sequence>
<evidence type="ECO:0000256" key="2">
    <source>
        <dbReference type="ARBA" id="ARBA00006626"/>
    </source>
</evidence>
<dbReference type="Proteomes" id="UP000005239">
    <property type="component" value="Unassembled WGS sequence"/>
</dbReference>
<dbReference type="GO" id="GO:0048471">
    <property type="term" value="C:perinuclear region of cytoplasm"/>
    <property type="evidence" value="ECO:0007669"/>
    <property type="project" value="UniProtKB-SubCell"/>
</dbReference>
<dbReference type="GO" id="GO:0006888">
    <property type="term" value="P:endoplasmic reticulum to Golgi vesicle-mediated transport"/>
    <property type="evidence" value="ECO:0000318"/>
    <property type="project" value="GO_Central"/>
</dbReference>
<dbReference type="AlphaFoldDB" id="A0A454XNE7"/>
<comment type="subcellular location">
    <subcellularLocation>
        <location evidence="1">Cytoplasm</location>
        <location evidence="1">Perinuclear region</location>
    </subcellularLocation>
</comment>
<gene>
    <name evidence="4" type="primary">WBGene00282286</name>
</gene>
<evidence type="ECO:0000313" key="5">
    <source>
        <dbReference type="Proteomes" id="UP000005239"/>
    </source>
</evidence>